<gene>
    <name evidence="2" type="ORF">BCF55_0564</name>
</gene>
<comment type="caution">
    <text evidence="2">The sequence shown here is derived from an EMBL/GenBank/DDBJ whole genome shotgun (WGS) entry which is preliminary data.</text>
</comment>
<sequence length="250" mass="28563">MPHTLSRLKILRFYLNPVLLLLIPTLSLAYFPFTTEDAGTIGRTFGFELENNFTYFRYYDGTYHQDYIFQIAMGLAPNLDLAVFVPYSKFYDGEKTEGLNDVGFYIKHIPYQKRLRLGYLLQVNFDTGKEGIGYGRTTGNVNLIAETTHMGTTYGINLVYIKSGHVEELRDSYGATLGVFREYGNILSYGLELKVLTPEDREVNTLDTHALLGMVYHWKNRDIALGFHKTLTRHSSFVDYGLLAGIKLSF</sequence>
<evidence type="ECO:0000256" key="1">
    <source>
        <dbReference type="SAM" id="Phobius"/>
    </source>
</evidence>
<dbReference type="AlphaFoldDB" id="A0A497XMW4"/>
<name>A0A497XMW4_9AQUI</name>
<organism evidence="2 3">
    <name type="scientific">Hydrogenivirga caldilitoris</name>
    <dbReference type="NCBI Taxonomy" id="246264"/>
    <lineage>
        <taxon>Bacteria</taxon>
        <taxon>Pseudomonadati</taxon>
        <taxon>Aquificota</taxon>
        <taxon>Aquificia</taxon>
        <taxon>Aquificales</taxon>
        <taxon>Aquificaceae</taxon>
        <taxon>Hydrogenivirga</taxon>
    </lineage>
</organism>
<evidence type="ECO:0000313" key="3">
    <source>
        <dbReference type="Proteomes" id="UP000267841"/>
    </source>
</evidence>
<evidence type="ECO:0000313" key="2">
    <source>
        <dbReference type="EMBL" id="RLJ70296.1"/>
    </source>
</evidence>
<keyword evidence="1" id="KW-1133">Transmembrane helix</keyword>
<protein>
    <submittedName>
        <fullName evidence="2">Uncharacterized protein</fullName>
    </submittedName>
</protein>
<proteinExistence type="predicted"/>
<accession>A0A497XMW4</accession>
<keyword evidence="1" id="KW-0812">Transmembrane</keyword>
<dbReference type="EMBL" id="RCCJ01000001">
    <property type="protein sequence ID" value="RLJ70296.1"/>
    <property type="molecule type" value="Genomic_DNA"/>
</dbReference>
<keyword evidence="3" id="KW-1185">Reference proteome</keyword>
<dbReference type="Proteomes" id="UP000267841">
    <property type="component" value="Unassembled WGS sequence"/>
</dbReference>
<keyword evidence="1" id="KW-0472">Membrane</keyword>
<reference evidence="2 3" key="1">
    <citation type="submission" date="2018-10" db="EMBL/GenBank/DDBJ databases">
        <title>Genomic Encyclopedia of Archaeal and Bacterial Type Strains, Phase II (KMG-II): from individual species to whole genera.</title>
        <authorList>
            <person name="Goeker M."/>
        </authorList>
    </citation>
    <scope>NUCLEOTIDE SEQUENCE [LARGE SCALE GENOMIC DNA]</scope>
    <source>
        <strain evidence="2 3">DSM 16510</strain>
    </source>
</reference>
<feature type="transmembrane region" description="Helical" evidence="1">
    <location>
        <begin position="12"/>
        <end position="33"/>
    </location>
</feature>